<dbReference type="RefSeq" id="WP_345388365.1">
    <property type="nucleotide sequence ID" value="NZ_BAABHG010000003.1"/>
</dbReference>
<dbReference type="InterPro" id="IPR010852">
    <property type="entry name" value="ABATE"/>
</dbReference>
<dbReference type="EMBL" id="JBHUKU010000002">
    <property type="protein sequence ID" value="MFD2457234.1"/>
    <property type="molecule type" value="Genomic_DNA"/>
</dbReference>
<dbReference type="SUPFAM" id="SSF160904">
    <property type="entry name" value="Jann2411-like"/>
    <property type="match status" value="1"/>
</dbReference>
<name>A0ABW5GDR0_9PSEU</name>
<dbReference type="Pfam" id="PF11706">
    <property type="entry name" value="zf-CGNR"/>
    <property type="match status" value="1"/>
</dbReference>
<protein>
    <submittedName>
        <fullName evidence="2">CGNR zinc finger domain-containing protein</fullName>
    </submittedName>
</protein>
<organism evidence="2 3">
    <name type="scientific">Amycolatopsis samaneae</name>
    <dbReference type="NCBI Taxonomy" id="664691"/>
    <lineage>
        <taxon>Bacteria</taxon>
        <taxon>Bacillati</taxon>
        <taxon>Actinomycetota</taxon>
        <taxon>Actinomycetes</taxon>
        <taxon>Pseudonocardiales</taxon>
        <taxon>Pseudonocardiaceae</taxon>
        <taxon>Amycolatopsis</taxon>
    </lineage>
</organism>
<evidence type="ECO:0000259" key="1">
    <source>
        <dbReference type="Pfam" id="PF11706"/>
    </source>
</evidence>
<dbReference type="Pfam" id="PF07336">
    <property type="entry name" value="ABATE"/>
    <property type="match status" value="1"/>
</dbReference>
<comment type="caution">
    <text evidence="2">The sequence shown here is derived from an EMBL/GenBank/DDBJ whole genome shotgun (WGS) entry which is preliminary data.</text>
</comment>
<sequence>MTGQVDFDSHTSDVVAAAVQAVNVLIPGHARGREYLADTPREGLRDLLHWLDSRPATEVSDADIEQLRAYAARLRAVFAAVDDGRIDDACAGVNALLGETRAAPVLARHDGGPWHLHFHAVDAEWARSWAASMATALAVVLGNPAFDRLGVCTAPACDRVFVDVSRNGAKRFCSTACQNRVKAAAFRARRRD</sequence>
<reference evidence="3" key="1">
    <citation type="journal article" date="2019" name="Int. J. Syst. Evol. Microbiol.">
        <title>The Global Catalogue of Microorganisms (GCM) 10K type strain sequencing project: providing services to taxonomists for standard genome sequencing and annotation.</title>
        <authorList>
            <consortium name="The Broad Institute Genomics Platform"/>
            <consortium name="The Broad Institute Genome Sequencing Center for Infectious Disease"/>
            <person name="Wu L."/>
            <person name="Ma J."/>
        </authorList>
    </citation>
    <scope>NUCLEOTIDE SEQUENCE [LARGE SCALE GENOMIC DNA]</scope>
    <source>
        <strain evidence="3">CGMCC 4.7643</strain>
    </source>
</reference>
<keyword evidence="3" id="KW-1185">Reference proteome</keyword>
<proteinExistence type="predicted"/>
<dbReference type="PANTHER" id="PTHR35525">
    <property type="entry name" value="BLL6575 PROTEIN"/>
    <property type="match status" value="1"/>
</dbReference>
<evidence type="ECO:0000313" key="3">
    <source>
        <dbReference type="Proteomes" id="UP001597419"/>
    </source>
</evidence>
<accession>A0ABW5GDR0</accession>
<dbReference type="PANTHER" id="PTHR35525:SF3">
    <property type="entry name" value="BLL6575 PROTEIN"/>
    <property type="match status" value="1"/>
</dbReference>
<gene>
    <name evidence="2" type="ORF">ACFSYJ_01420</name>
</gene>
<dbReference type="Proteomes" id="UP001597419">
    <property type="component" value="Unassembled WGS sequence"/>
</dbReference>
<dbReference type="InterPro" id="IPR021005">
    <property type="entry name" value="Znf_CGNR"/>
</dbReference>
<dbReference type="Gene3D" id="1.10.3300.10">
    <property type="entry name" value="Jann2411-like domain"/>
    <property type="match status" value="1"/>
</dbReference>
<feature type="domain" description="Zinc finger CGNR" evidence="1">
    <location>
        <begin position="148"/>
        <end position="190"/>
    </location>
</feature>
<dbReference type="InterPro" id="IPR023286">
    <property type="entry name" value="ABATE_dom_sf"/>
</dbReference>
<evidence type="ECO:0000313" key="2">
    <source>
        <dbReference type="EMBL" id="MFD2457234.1"/>
    </source>
</evidence>